<dbReference type="AlphaFoldDB" id="A0A9D1RXT2"/>
<evidence type="ECO:0000256" key="3">
    <source>
        <dbReference type="ARBA" id="ARBA00012560"/>
    </source>
</evidence>
<dbReference type="Gene3D" id="3.20.20.80">
    <property type="entry name" value="Glycosidases"/>
    <property type="match status" value="1"/>
</dbReference>
<sequence length="730" mass="79147">MADVTGTHTPLDPDTLTALRNLADLCGVATSYTGQDGQPVQVSPAAIAAALRALGLDLPADPAAVDISLCATAAASHTHSRLSRVVDPTVVATENQAMTFPAHVPGGKNLRITVEPEDDVTGTSARKVTCRHVDSIPDEVTTSQGTAFHTRYFELPELPVGTYGLWVSISRRKKQRVSTVLVAPAMLSTAKRFAEAPATGVMAQLYSVRDEGAWGIGDYGTLATLGRSLEELGGADFILVNPMHAAEPFPPVEDSPYLPTTRRYTNPLYLRIDALPEFAAADDTLRARIRELAAPLQQRNSTADLLERGDTLAAKMQACAWLFGAGLTNDRERELDEFISREGEGLQGFVSWAEGQLPQDFLDHARAAGVTDVQRFLAWVQLACQQQEATTQAELETTMRIGLMADLAVGVHPAGSDATSLRDVLATDASVGAPPDGYNQQGQDWSQPPWHPWKLAEAGFTPWRDMLRTILRSTGGIRIDHILGLFRLWWIPRGHAPTEGTYVSYDYEALVAVLLIEAERAGAVVVGEDLGTFEPWVQEYLASRGIMGTSILWFEGDAEGPKQHGEYRTLCLSSVNTHDLPPSMSYLRGGHIKLREELGVLTKDAAEEYEADAAWQAKVQKVVNATVCPKTSVDLVGLAAGREDSPEDVVESGVLQQLHQFLSLTPSALRCVSLVDMVGDVRAQNQPGTTQDLYPNWRVPLCDWRGKPVSAEGVATYDLAREVLAAARGE</sequence>
<comment type="caution">
    <text evidence="11">The sequence shown here is derived from an EMBL/GenBank/DDBJ whole genome shotgun (WGS) entry which is preliminary data.</text>
</comment>
<evidence type="ECO:0000256" key="9">
    <source>
        <dbReference type="ARBA" id="ARBA00031501"/>
    </source>
</evidence>
<evidence type="ECO:0000256" key="8">
    <source>
        <dbReference type="ARBA" id="ARBA00031423"/>
    </source>
</evidence>
<protein>
    <recommendedName>
        <fullName evidence="4">4-alpha-glucanotransferase</fullName>
        <ecNumber evidence="3">2.4.1.25</ecNumber>
    </recommendedName>
    <alternativeName>
        <fullName evidence="8">Amylomaltase</fullName>
    </alternativeName>
    <alternativeName>
        <fullName evidence="9">Disproportionating enzyme</fullName>
    </alternativeName>
</protein>
<dbReference type="EMBL" id="DXFZ01000089">
    <property type="protein sequence ID" value="HIW96273.1"/>
    <property type="molecule type" value="Genomic_DNA"/>
</dbReference>
<dbReference type="InterPro" id="IPR017853">
    <property type="entry name" value="GH"/>
</dbReference>
<dbReference type="GO" id="GO:0005975">
    <property type="term" value="P:carbohydrate metabolic process"/>
    <property type="evidence" value="ECO:0007669"/>
    <property type="project" value="InterPro"/>
</dbReference>
<comment type="catalytic activity">
    <reaction evidence="1">
        <text>Transfers a segment of a (1-&gt;4)-alpha-D-glucan to a new position in an acceptor, which may be glucose or a (1-&gt;4)-alpha-D-glucan.</text>
        <dbReference type="EC" id="2.4.1.25"/>
    </reaction>
</comment>
<dbReference type="InterPro" id="IPR048458">
    <property type="entry name" value="MalQ_N"/>
</dbReference>
<evidence type="ECO:0000256" key="7">
    <source>
        <dbReference type="ARBA" id="ARBA00023277"/>
    </source>
</evidence>
<feature type="domain" description="MalQ N-terminal beta-sandwich" evidence="10">
    <location>
        <begin position="87"/>
        <end position="184"/>
    </location>
</feature>
<accession>A0A9D1RXT2</accession>
<evidence type="ECO:0000256" key="6">
    <source>
        <dbReference type="ARBA" id="ARBA00022679"/>
    </source>
</evidence>
<evidence type="ECO:0000256" key="2">
    <source>
        <dbReference type="ARBA" id="ARBA00005684"/>
    </source>
</evidence>
<gene>
    <name evidence="11" type="ORF">H9867_07305</name>
</gene>
<reference evidence="11" key="1">
    <citation type="journal article" date="2021" name="PeerJ">
        <title>Extensive microbial diversity within the chicken gut microbiome revealed by metagenomics and culture.</title>
        <authorList>
            <person name="Gilroy R."/>
            <person name="Ravi A."/>
            <person name="Getino M."/>
            <person name="Pursley I."/>
            <person name="Horton D.L."/>
            <person name="Alikhan N.F."/>
            <person name="Baker D."/>
            <person name="Gharbi K."/>
            <person name="Hall N."/>
            <person name="Watson M."/>
            <person name="Adriaenssens E.M."/>
            <person name="Foster-Nyarko E."/>
            <person name="Jarju S."/>
            <person name="Secka A."/>
            <person name="Antonio M."/>
            <person name="Oren A."/>
            <person name="Chaudhuri R.R."/>
            <person name="La Ragione R."/>
            <person name="Hildebrand F."/>
            <person name="Pallen M.J."/>
        </authorList>
    </citation>
    <scope>NUCLEOTIDE SEQUENCE</scope>
    <source>
        <strain evidence="11">4376</strain>
    </source>
</reference>
<reference evidence="11" key="2">
    <citation type="submission" date="2021-04" db="EMBL/GenBank/DDBJ databases">
        <authorList>
            <person name="Gilroy R."/>
        </authorList>
    </citation>
    <scope>NUCLEOTIDE SEQUENCE</scope>
    <source>
        <strain evidence="11">4376</strain>
    </source>
</reference>
<keyword evidence="5 11" id="KW-0328">Glycosyltransferase</keyword>
<dbReference type="PANTHER" id="PTHR32438">
    <property type="entry name" value="4-ALPHA-GLUCANOTRANSFERASE DPE1, CHLOROPLASTIC/AMYLOPLASTIC"/>
    <property type="match status" value="1"/>
</dbReference>
<organism evidence="11 12">
    <name type="scientific">Candidatus Corynebacterium gallistercoris</name>
    <dbReference type="NCBI Taxonomy" id="2838530"/>
    <lineage>
        <taxon>Bacteria</taxon>
        <taxon>Bacillati</taxon>
        <taxon>Actinomycetota</taxon>
        <taxon>Actinomycetes</taxon>
        <taxon>Mycobacteriales</taxon>
        <taxon>Corynebacteriaceae</taxon>
        <taxon>Corynebacterium</taxon>
    </lineage>
</organism>
<dbReference type="InterPro" id="IPR003385">
    <property type="entry name" value="Glyco_hydro_77"/>
</dbReference>
<dbReference type="Pfam" id="PF02446">
    <property type="entry name" value="Glyco_hydro_77"/>
    <property type="match status" value="1"/>
</dbReference>
<dbReference type="EC" id="2.4.1.25" evidence="3"/>
<evidence type="ECO:0000256" key="5">
    <source>
        <dbReference type="ARBA" id="ARBA00022676"/>
    </source>
</evidence>
<dbReference type="Proteomes" id="UP000824189">
    <property type="component" value="Unassembled WGS sequence"/>
</dbReference>
<dbReference type="SUPFAM" id="SSF51445">
    <property type="entry name" value="(Trans)glycosidases"/>
    <property type="match status" value="1"/>
</dbReference>
<dbReference type="GO" id="GO:0004134">
    <property type="term" value="F:4-alpha-glucanotransferase activity"/>
    <property type="evidence" value="ECO:0007669"/>
    <property type="project" value="UniProtKB-EC"/>
</dbReference>
<name>A0A9D1RXT2_9CORY</name>
<keyword evidence="6 11" id="KW-0808">Transferase</keyword>
<dbReference type="Pfam" id="PF21226">
    <property type="entry name" value="MalQ_N"/>
    <property type="match status" value="1"/>
</dbReference>
<evidence type="ECO:0000259" key="10">
    <source>
        <dbReference type="Pfam" id="PF21226"/>
    </source>
</evidence>
<evidence type="ECO:0000313" key="11">
    <source>
        <dbReference type="EMBL" id="HIW96273.1"/>
    </source>
</evidence>
<dbReference type="PANTHER" id="PTHR32438:SF5">
    <property type="entry name" value="4-ALPHA-GLUCANOTRANSFERASE DPE1, CHLOROPLASTIC_AMYLOPLASTIC"/>
    <property type="match status" value="1"/>
</dbReference>
<evidence type="ECO:0000256" key="1">
    <source>
        <dbReference type="ARBA" id="ARBA00000439"/>
    </source>
</evidence>
<proteinExistence type="inferred from homology"/>
<evidence type="ECO:0000313" key="12">
    <source>
        <dbReference type="Proteomes" id="UP000824189"/>
    </source>
</evidence>
<comment type="similarity">
    <text evidence="2">Belongs to the disproportionating enzyme family.</text>
</comment>
<evidence type="ECO:0000256" key="4">
    <source>
        <dbReference type="ARBA" id="ARBA00020295"/>
    </source>
</evidence>
<keyword evidence="7" id="KW-0119">Carbohydrate metabolism</keyword>